<evidence type="ECO:0000313" key="2">
    <source>
        <dbReference type="Proteomes" id="UP000279594"/>
    </source>
</evidence>
<evidence type="ECO:0000313" key="1">
    <source>
        <dbReference type="EMBL" id="AYM74997.1"/>
    </source>
</evidence>
<dbReference type="Proteomes" id="UP000279594">
    <property type="component" value="Chromosome"/>
</dbReference>
<reference evidence="1 2" key="1">
    <citation type="submission" date="2018-10" db="EMBL/GenBank/DDBJ databases">
        <title>Effects of UV and annual dynamics of microbial communities in freshwater RAS systems.</title>
        <authorList>
            <person name="Bekkelund A.K."/>
            <person name="Hansen B.R."/>
            <person name="Stokken H."/>
            <person name="Eriksen B.F."/>
            <person name="Kashulin N.A."/>
        </authorList>
    </citation>
    <scope>NUCLEOTIDE SEQUENCE [LARGE SCALE GENOMIC DNA]</scope>
    <source>
        <strain evidence="1 2">BHSEK</strain>
    </source>
</reference>
<dbReference type="EMBL" id="CP033019">
    <property type="protein sequence ID" value="AYM74997.1"/>
    <property type="molecule type" value="Genomic_DNA"/>
</dbReference>
<protein>
    <submittedName>
        <fullName evidence="1">Uncharacterized protein</fullName>
    </submittedName>
</protein>
<organism evidence="1 2">
    <name type="scientific">Janthinobacterium agaricidamnosum</name>
    <dbReference type="NCBI Taxonomy" id="55508"/>
    <lineage>
        <taxon>Bacteria</taxon>
        <taxon>Pseudomonadati</taxon>
        <taxon>Pseudomonadota</taxon>
        <taxon>Betaproteobacteria</taxon>
        <taxon>Burkholderiales</taxon>
        <taxon>Oxalobacteraceae</taxon>
        <taxon>Janthinobacterium</taxon>
    </lineage>
</organism>
<name>A0A3G2E4W2_9BURK</name>
<proteinExistence type="predicted"/>
<gene>
    <name evidence="1" type="ORF">D9M09_03695</name>
</gene>
<keyword evidence="2" id="KW-1185">Reference proteome</keyword>
<sequence length="83" mass="9746">MRWASAQRQQLVDSKRTALRLRNEVLLSAYRRKKKKLPEGSFFFFERGIQIMAGIQHEWLISTNGRLKNIPNHSLAKNNLPKI</sequence>
<dbReference type="AlphaFoldDB" id="A0A3G2E4W2"/>
<accession>A0A3G2E4W2</accession>